<dbReference type="EMBL" id="BLAN01000039">
    <property type="protein sequence ID" value="GET07762.1"/>
    <property type="molecule type" value="Genomic_DNA"/>
</dbReference>
<dbReference type="Proteomes" id="UP000494178">
    <property type="component" value="Unassembled WGS sequence"/>
</dbReference>
<proteinExistence type="predicted"/>
<name>A0A6F9XR96_9LACO</name>
<dbReference type="AlphaFoldDB" id="A0A6F9XR96"/>
<organism evidence="1">
    <name type="scientific">Ligilactobacillus agilis</name>
    <dbReference type="NCBI Taxonomy" id="1601"/>
    <lineage>
        <taxon>Bacteria</taxon>
        <taxon>Bacillati</taxon>
        <taxon>Bacillota</taxon>
        <taxon>Bacilli</taxon>
        <taxon>Lactobacillales</taxon>
        <taxon>Lactobacillaceae</taxon>
        <taxon>Ligilactobacillus</taxon>
    </lineage>
</organism>
<reference evidence="1" key="1">
    <citation type="submission" date="2019-10" db="EMBL/GenBank/DDBJ databases">
        <title>Lactobacillus agilis SY111 Whole Genome Sequencing Project.</title>
        <authorList>
            <person name="Suzuki S."/>
            <person name="Endo A."/>
            <person name="Maeno S."/>
            <person name="Shiwa Y."/>
            <person name="Matsutani M."/>
            <person name="Kajikawa A."/>
        </authorList>
    </citation>
    <scope>NUCLEOTIDE SEQUENCE</scope>
    <source>
        <strain evidence="1">SY111</strain>
    </source>
</reference>
<accession>A0A6F9XR96</accession>
<comment type="caution">
    <text evidence="1">The sequence shown here is derived from an EMBL/GenBank/DDBJ whole genome shotgun (WGS) entry which is preliminary data.</text>
</comment>
<sequence>MEQYIDDDITHDDIVALRRSINALDEFLVKLDRDRGHNYKELGNERRTLEEMSYAKALMEKLAGGELPPAQIKVLN</sequence>
<evidence type="ECO:0000313" key="1">
    <source>
        <dbReference type="EMBL" id="GET07762.1"/>
    </source>
</evidence>
<protein>
    <submittedName>
        <fullName evidence="1">Uncharacterized protein</fullName>
    </submittedName>
</protein>
<gene>
    <name evidence="1" type="ORF">SY111_03860</name>
</gene>